<keyword evidence="2" id="KW-0813">Transport</keyword>
<comment type="similarity">
    <text evidence="1">Belongs to the SEC23/SEC24 family. SEC24 subfamily.</text>
</comment>
<dbReference type="GO" id="GO:0008270">
    <property type="term" value="F:zinc ion binding"/>
    <property type="evidence" value="ECO:0007669"/>
    <property type="project" value="InterPro"/>
</dbReference>
<proteinExistence type="inferred from homology"/>
<accession>A0A1C7LRY4</accession>
<keyword evidence="11" id="KW-1185">Reference proteome</keyword>
<feature type="domain" description="Gelsolin-like" evidence="5">
    <location>
        <begin position="686"/>
        <end position="745"/>
    </location>
</feature>
<dbReference type="Pfam" id="PF04815">
    <property type="entry name" value="Sec23_helical"/>
    <property type="match status" value="1"/>
</dbReference>
<feature type="domain" description="Zinc finger Sec23/Sec24-type" evidence="6">
    <location>
        <begin position="104"/>
        <end position="140"/>
    </location>
</feature>
<dbReference type="Gene3D" id="2.60.40.1670">
    <property type="entry name" value="beta-sandwich domain of Sec23/24"/>
    <property type="match status" value="1"/>
</dbReference>
<dbReference type="SUPFAM" id="SSF81811">
    <property type="entry name" value="Helical domain of Sec23/24"/>
    <property type="match status" value="1"/>
</dbReference>
<dbReference type="Pfam" id="PF04811">
    <property type="entry name" value="Sec23_trunk"/>
    <property type="match status" value="1"/>
</dbReference>
<dbReference type="Gene3D" id="3.40.50.410">
    <property type="entry name" value="von Willebrand factor, type A domain"/>
    <property type="match status" value="1"/>
</dbReference>
<evidence type="ECO:0000256" key="2">
    <source>
        <dbReference type="ARBA" id="ARBA00022448"/>
    </source>
</evidence>
<dbReference type="Pfam" id="PF04810">
    <property type="entry name" value="zf-Sec23_Sec24"/>
    <property type="match status" value="1"/>
</dbReference>
<dbReference type="GO" id="GO:0090110">
    <property type="term" value="P:COPII-coated vesicle cargo loading"/>
    <property type="evidence" value="ECO:0007669"/>
    <property type="project" value="TreeGrafter"/>
</dbReference>
<evidence type="ECO:0000259" key="9">
    <source>
        <dbReference type="Pfam" id="PF08033"/>
    </source>
</evidence>
<dbReference type="OrthoDB" id="49016at2759"/>
<evidence type="ECO:0000256" key="4">
    <source>
        <dbReference type="SAM" id="MobiDB-lite"/>
    </source>
</evidence>
<evidence type="ECO:0000259" key="8">
    <source>
        <dbReference type="Pfam" id="PF04815"/>
    </source>
</evidence>
<dbReference type="InterPro" id="IPR036180">
    <property type="entry name" value="Gelsolin-like_dom_sf"/>
</dbReference>
<evidence type="ECO:0000259" key="7">
    <source>
        <dbReference type="Pfam" id="PF04811"/>
    </source>
</evidence>
<dbReference type="Gene3D" id="1.20.120.730">
    <property type="entry name" value="Sec23/Sec24 helical domain"/>
    <property type="match status" value="1"/>
</dbReference>
<dbReference type="SUPFAM" id="SSF53300">
    <property type="entry name" value="vWA-like"/>
    <property type="match status" value="1"/>
</dbReference>
<dbReference type="PANTHER" id="PTHR13803">
    <property type="entry name" value="SEC24-RELATED PROTEIN"/>
    <property type="match status" value="1"/>
</dbReference>
<evidence type="ECO:0000313" key="10">
    <source>
        <dbReference type="EMBL" id="OBZ67298.1"/>
    </source>
</evidence>
<dbReference type="GO" id="GO:0000149">
    <property type="term" value="F:SNARE binding"/>
    <property type="evidence" value="ECO:0007669"/>
    <property type="project" value="TreeGrafter"/>
</dbReference>
<dbReference type="InterPro" id="IPR006895">
    <property type="entry name" value="Znf_Sec23_Sec24"/>
</dbReference>
<feature type="region of interest" description="Disordered" evidence="4">
    <location>
        <begin position="1"/>
        <end position="20"/>
    </location>
</feature>
<name>A0A1C7LRY4_GRIFR</name>
<dbReference type="Proteomes" id="UP000092993">
    <property type="component" value="Unassembled WGS sequence"/>
</dbReference>
<dbReference type="SUPFAM" id="SSF82919">
    <property type="entry name" value="Zn-finger domain of Sec23/24"/>
    <property type="match status" value="1"/>
</dbReference>
<dbReference type="OMA" id="INPFMTF"/>
<feature type="domain" description="Sec23/Sec24 helical" evidence="8">
    <location>
        <begin position="545"/>
        <end position="645"/>
    </location>
</feature>
<comment type="caution">
    <text evidence="10">The sequence shown here is derived from an EMBL/GenBank/DDBJ whole genome shotgun (WGS) entry which is preliminary data.</text>
</comment>
<dbReference type="InterPro" id="IPR006896">
    <property type="entry name" value="Sec23/24_trunk_dom"/>
</dbReference>
<dbReference type="InterPro" id="IPR029006">
    <property type="entry name" value="ADF-H/Gelsolin-like_dom_sf"/>
</dbReference>
<dbReference type="AlphaFoldDB" id="A0A1C7LRY4"/>
<dbReference type="InterPro" id="IPR036465">
    <property type="entry name" value="vWFA_dom_sf"/>
</dbReference>
<dbReference type="GO" id="GO:0070971">
    <property type="term" value="C:endoplasmic reticulum exit site"/>
    <property type="evidence" value="ECO:0007669"/>
    <property type="project" value="TreeGrafter"/>
</dbReference>
<feature type="domain" description="Sec23/Sec24 trunk" evidence="7">
    <location>
        <begin position="201"/>
        <end position="444"/>
    </location>
</feature>
<dbReference type="InterPro" id="IPR007123">
    <property type="entry name" value="Gelsolin-like_dom"/>
</dbReference>
<dbReference type="GO" id="GO:0006886">
    <property type="term" value="P:intracellular protein transport"/>
    <property type="evidence" value="ECO:0007669"/>
    <property type="project" value="InterPro"/>
</dbReference>
<dbReference type="InterPro" id="IPR050550">
    <property type="entry name" value="SEC23_SEC24_subfamily"/>
</dbReference>
<evidence type="ECO:0000256" key="3">
    <source>
        <dbReference type="ARBA" id="ARBA00022927"/>
    </source>
</evidence>
<dbReference type="InterPro" id="IPR006900">
    <property type="entry name" value="Sec23/24_helical_dom"/>
</dbReference>
<dbReference type="Gene3D" id="2.30.30.380">
    <property type="entry name" value="Zn-finger domain of Sec23/24"/>
    <property type="match status" value="1"/>
</dbReference>
<reference evidence="10 11" key="1">
    <citation type="submission" date="2016-03" db="EMBL/GenBank/DDBJ databases">
        <title>Whole genome sequencing of Grifola frondosa 9006-11.</title>
        <authorList>
            <person name="Min B."/>
            <person name="Park H."/>
            <person name="Kim J.-G."/>
            <person name="Cho H."/>
            <person name="Oh Y.-L."/>
            <person name="Kong W.-S."/>
            <person name="Choi I.-G."/>
        </authorList>
    </citation>
    <scope>NUCLEOTIDE SEQUENCE [LARGE SCALE GENOMIC DNA]</scope>
    <source>
        <strain evidence="10 11">9006-11</strain>
    </source>
</reference>
<dbReference type="PANTHER" id="PTHR13803:SF4">
    <property type="entry name" value="SECRETORY 24CD, ISOFORM C"/>
    <property type="match status" value="1"/>
</dbReference>
<gene>
    <name evidence="10" type="primary">SPBC4.03c</name>
    <name evidence="10" type="ORF">A0H81_12553</name>
</gene>
<keyword evidence="3" id="KW-0653">Protein transport</keyword>
<dbReference type="SUPFAM" id="SSF81995">
    <property type="entry name" value="beta-sandwich domain of Sec23/24"/>
    <property type="match status" value="1"/>
</dbReference>
<dbReference type="InterPro" id="IPR036174">
    <property type="entry name" value="Znf_Sec23_Sec24_sf"/>
</dbReference>
<evidence type="ECO:0000259" key="6">
    <source>
        <dbReference type="Pfam" id="PF04810"/>
    </source>
</evidence>
<feature type="domain" description="Sec23/Sec24 beta-sandwich" evidence="9">
    <location>
        <begin position="450"/>
        <end position="534"/>
    </location>
</feature>
<evidence type="ECO:0000313" key="11">
    <source>
        <dbReference type="Proteomes" id="UP000092993"/>
    </source>
</evidence>
<sequence length="820" mass="90670">MYAQTGTHIPQPPHSAGQSYKGLRAAIDPHQIPSPIDTIEADREQWEGKQYLTLPGGQVPLSTTDYVAIDQGNSSPRFIRMSTWSIPDSREEPIPLVETGDIGPARCAHCRGYINPWCTWVAGGYKWKCNLCTHETEVVPEHFCNLDANLMRLDHLQRPELNKGTVDFVVSEEYWAPHPPPRITPLYSSVVSQRTTDVREPRPMEYIFAFDVSLEAMRSGFIASACETLLELLYGDGVSVEPSLPPGCKISIMLFDRALHFYDLSSEVLGQAPLMVVPDIDDVFIPSLSGLFVDPALSRDAITKLLTGLAARHEATFEGEAALGSALAACLAALAGRGGQAIVFASTFPTVGVGALRTPVDETVTYDSDKEKTLFIPRNETWKDIAEQCAEEGIGINMFLAPNRPIDVGSVGIVSSITGGELFFHPRFDHARDGIVLASQLRRLLTRMTGYNCSMRVRCSNGLRISKYYGNFYEGTASDLEFGSLDADKAISIVLEHTRSLDDRQLAFIQSAVLYTTVSGQRRVRTCNLALQVVSLAGNVFRFADMDTVVCHMVRDAMSKLPSQKISLITETLTEKCASILLGYRKNCAASASPSQLIIPEAFRALPVYTLAMMKTKPIKGRNVAADVRNYHVHKISALGVRSTMQQLYPRLLALHDLNDDIALPDPTTGHIDLPSLMRDSHLFMESHGVYLIDNEDVMALWIGSSVSPQLLKDLFDIEDIMQIDTHITQLPHLHTRLSTQVRNILAHRFAQRGRTPKLLIARQNLDATEIEFSDMLIEDQNNSAMSYLDYLCLVHKQINTALTTGASISGGSGFRSTPW</sequence>
<evidence type="ECO:0000256" key="1">
    <source>
        <dbReference type="ARBA" id="ARBA00008334"/>
    </source>
</evidence>
<dbReference type="Pfam" id="PF08033">
    <property type="entry name" value="Sec23_BS"/>
    <property type="match status" value="1"/>
</dbReference>
<dbReference type="InterPro" id="IPR012990">
    <property type="entry name" value="Beta-sandwich_Sec23_24"/>
</dbReference>
<dbReference type="EMBL" id="LUGG01000024">
    <property type="protein sequence ID" value="OBZ67298.1"/>
    <property type="molecule type" value="Genomic_DNA"/>
</dbReference>
<protein>
    <submittedName>
        <fullName evidence="10">Uncharacterized protein C4.03c</fullName>
    </submittedName>
</protein>
<dbReference type="InterPro" id="IPR036175">
    <property type="entry name" value="Sec23/24_helical_dom_sf"/>
</dbReference>
<dbReference type="SUPFAM" id="SSF82754">
    <property type="entry name" value="C-terminal, gelsolin-like domain of Sec23/24"/>
    <property type="match status" value="1"/>
</dbReference>
<dbReference type="Gene3D" id="3.40.20.10">
    <property type="entry name" value="Severin"/>
    <property type="match status" value="1"/>
</dbReference>
<dbReference type="GO" id="GO:0030127">
    <property type="term" value="C:COPII vesicle coat"/>
    <property type="evidence" value="ECO:0007669"/>
    <property type="project" value="InterPro"/>
</dbReference>
<dbReference type="Pfam" id="PF00626">
    <property type="entry name" value="Gelsolin"/>
    <property type="match status" value="1"/>
</dbReference>
<dbReference type="STRING" id="5627.A0A1C7LRY4"/>
<organism evidence="10 11">
    <name type="scientific">Grifola frondosa</name>
    <name type="common">Maitake</name>
    <name type="synonym">Polyporus frondosus</name>
    <dbReference type="NCBI Taxonomy" id="5627"/>
    <lineage>
        <taxon>Eukaryota</taxon>
        <taxon>Fungi</taxon>
        <taxon>Dikarya</taxon>
        <taxon>Basidiomycota</taxon>
        <taxon>Agaricomycotina</taxon>
        <taxon>Agaricomycetes</taxon>
        <taxon>Polyporales</taxon>
        <taxon>Grifolaceae</taxon>
        <taxon>Grifola</taxon>
    </lineage>
</organism>
<evidence type="ECO:0000259" key="5">
    <source>
        <dbReference type="Pfam" id="PF00626"/>
    </source>
</evidence>